<dbReference type="SUPFAM" id="SSF50475">
    <property type="entry name" value="FMN-binding split barrel"/>
    <property type="match status" value="1"/>
</dbReference>
<dbReference type="PIRSF" id="PIRSF004633">
    <property type="entry name" value="UCP_PLP_oxd"/>
    <property type="match status" value="1"/>
</dbReference>
<dbReference type="RefSeq" id="WP_076343636.1">
    <property type="nucleotide sequence ID" value="NZ_CP019082.1"/>
</dbReference>
<dbReference type="KEGG" id="pbor:BSF38_00885"/>
<organism evidence="2 3">
    <name type="scientific">Paludisphaera borealis</name>
    <dbReference type="NCBI Taxonomy" id="1387353"/>
    <lineage>
        <taxon>Bacteria</taxon>
        <taxon>Pseudomonadati</taxon>
        <taxon>Planctomycetota</taxon>
        <taxon>Planctomycetia</taxon>
        <taxon>Isosphaerales</taxon>
        <taxon>Isosphaeraceae</taxon>
        <taxon>Paludisphaera</taxon>
    </lineage>
</organism>
<dbReference type="Gene3D" id="2.30.110.10">
    <property type="entry name" value="Electron Transport, Fmn-binding Protein, Chain A"/>
    <property type="match status" value="1"/>
</dbReference>
<dbReference type="EMBL" id="CP019082">
    <property type="protein sequence ID" value="APW59462.1"/>
    <property type="molecule type" value="Genomic_DNA"/>
</dbReference>
<protein>
    <recommendedName>
        <fullName evidence="1">Pyridoxamine 5'-phosphate oxidase N-terminal domain-containing protein</fullName>
    </recommendedName>
</protein>
<dbReference type="STRING" id="1387353.BSF38_00885"/>
<keyword evidence="3" id="KW-1185">Reference proteome</keyword>
<dbReference type="Proteomes" id="UP000186309">
    <property type="component" value="Chromosome"/>
</dbReference>
<proteinExistence type="predicted"/>
<evidence type="ECO:0000259" key="1">
    <source>
        <dbReference type="Pfam" id="PF01243"/>
    </source>
</evidence>
<sequence length="162" mass="18006">MDSQVGQELVRLIRDHRTASLGTVLDGHPLVTLILFNPKLDLSGFDIHISRLAQHTKALAQNPKAALMIAQPDNHTRNPQTLARLSIQGYAEPIHPDGPAYEEARESYLQRFPQSAVNFDLGDFFLVRIHPASARLITGFGKIYDLSAEDMTSLARQTHGLE</sequence>
<feature type="domain" description="Pyridoxamine 5'-phosphate oxidase N-terminal" evidence="1">
    <location>
        <begin position="7"/>
        <end position="135"/>
    </location>
</feature>
<dbReference type="OrthoDB" id="9790961at2"/>
<accession>A0A1U7CKK1</accession>
<dbReference type="InterPro" id="IPR012349">
    <property type="entry name" value="Split_barrel_FMN-bd"/>
</dbReference>
<dbReference type="InterPro" id="IPR011576">
    <property type="entry name" value="Pyridox_Oxase_N"/>
</dbReference>
<gene>
    <name evidence="2" type="ORF">BSF38_00885</name>
</gene>
<evidence type="ECO:0000313" key="2">
    <source>
        <dbReference type="EMBL" id="APW59462.1"/>
    </source>
</evidence>
<dbReference type="InterPro" id="IPR014419">
    <property type="entry name" value="HutZ"/>
</dbReference>
<dbReference type="AlphaFoldDB" id="A0A1U7CKK1"/>
<dbReference type="Pfam" id="PF01243">
    <property type="entry name" value="PNPOx_N"/>
    <property type="match status" value="1"/>
</dbReference>
<reference evidence="3" key="1">
    <citation type="submission" date="2016-12" db="EMBL/GenBank/DDBJ databases">
        <title>Comparative genomics of four Isosphaeraceae planctomycetes: a common pool of plasmids and glycoside hydrolase genes.</title>
        <authorList>
            <person name="Ivanova A."/>
        </authorList>
    </citation>
    <scope>NUCLEOTIDE SEQUENCE [LARGE SCALE GENOMIC DNA]</scope>
    <source>
        <strain evidence="3">PX4</strain>
    </source>
</reference>
<name>A0A1U7CKK1_9BACT</name>
<evidence type="ECO:0000313" key="3">
    <source>
        <dbReference type="Proteomes" id="UP000186309"/>
    </source>
</evidence>